<proteinExistence type="predicted"/>
<keyword evidence="1" id="KW-0812">Transmembrane</keyword>
<dbReference type="RefSeq" id="WP_002697197.1">
    <property type="nucleotide sequence ID" value="NZ_AAWS01000013.1"/>
</dbReference>
<dbReference type="OrthoDB" id="5491447at2"/>
<dbReference type="EMBL" id="AAWS01000013">
    <property type="protein sequence ID" value="EAY28992.1"/>
    <property type="molecule type" value="Genomic_DNA"/>
</dbReference>
<protein>
    <recommendedName>
        <fullName evidence="2">Protein-glutamine gamma-glutamyltransferase-like C-terminal domain-containing protein</fullName>
    </recommendedName>
</protein>
<comment type="caution">
    <text evidence="3">The sequence shown here is derived from an EMBL/GenBank/DDBJ whole genome shotgun (WGS) entry which is preliminary data.</text>
</comment>
<dbReference type="Pfam" id="PF13559">
    <property type="entry name" value="DUF4129"/>
    <property type="match status" value="1"/>
</dbReference>
<evidence type="ECO:0000313" key="3">
    <source>
        <dbReference type="EMBL" id="EAY28992.1"/>
    </source>
</evidence>
<dbReference type="InterPro" id="IPR025403">
    <property type="entry name" value="TgpA-like_C"/>
</dbReference>
<organism evidence="3 4">
    <name type="scientific">Microscilla marina ATCC 23134</name>
    <dbReference type="NCBI Taxonomy" id="313606"/>
    <lineage>
        <taxon>Bacteria</taxon>
        <taxon>Pseudomonadati</taxon>
        <taxon>Bacteroidota</taxon>
        <taxon>Cytophagia</taxon>
        <taxon>Cytophagales</taxon>
        <taxon>Microscillaceae</taxon>
        <taxon>Microscilla</taxon>
    </lineage>
</organism>
<gene>
    <name evidence="3" type="ORF">M23134_00146</name>
</gene>
<feature type="domain" description="Protein-glutamine gamma-glutamyltransferase-like C-terminal" evidence="2">
    <location>
        <begin position="161"/>
        <end position="223"/>
    </location>
</feature>
<evidence type="ECO:0000256" key="1">
    <source>
        <dbReference type="SAM" id="Phobius"/>
    </source>
</evidence>
<dbReference type="AlphaFoldDB" id="A1ZL26"/>
<feature type="transmembrane region" description="Helical" evidence="1">
    <location>
        <begin position="94"/>
        <end position="111"/>
    </location>
</feature>
<keyword evidence="1" id="KW-0472">Membrane</keyword>
<sequence>MPYSLKIYGILFISFWLAVLGRVMAQDSAISVPQKVPTFDKAKIQKYKDDPRFQYKEVQKPASPSTIYRLKEWLWRNFWEPLSDPDKHPVASKVYYLLIALILLYAILKLINADLTGIFRREPSNKISFTEVDENIHEMNFAQLIEEAKTKQNYRRAIRLLYLQSLKKLSDKGFIHWEIDKTNQEYVQTLQDGALKSDFQELTVRFEYICYGDFHIDRDLFTQTAPLFERFNARITQTRSKPTHT</sequence>
<keyword evidence="4" id="KW-1185">Reference proteome</keyword>
<reference evidence="3 4" key="1">
    <citation type="submission" date="2007-01" db="EMBL/GenBank/DDBJ databases">
        <authorList>
            <person name="Haygood M."/>
            <person name="Podell S."/>
            <person name="Anderson C."/>
            <person name="Hopkinson B."/>
            <person name="Roe K."/>
            <person name="Barbeau K."/>
            <person name="Gaasterland T."/>
            <person name="Ferriera S."/>
            <person name="Johnson J."/>
            <person name="Kravitz S."/>
            <person name="Beeson K."/>
            <person name="Sutton G."/>
            <person name="Rogers Y.-H."/>
            <person name="Friedman R."/>
            <person name="Frazier M."/>
            <person name="Venter J.C."/>
        </authorList>
    </citation>
    <scope>NUCLEOTIDE SEQUENCE [LARGE SCALE GENOMIC DNA]</scope>
    <source>
        <strain evidence="3 4">ATCC 23134</strain>
    </source>
</reference>
<evidence type="ECO:0000259" key="2">
    <source>
        <dbReference type="Pfam" id="PF13559"/>
    </source>
</evidence>
<accession>A1ZL26</accession>
<evidence type="ECO:0000313" key="4">
    <source>
        <dbReference type="Proteomes" id="UP000004095"/>
    </source>
</evidence>
<dbReference type="eggNOG" id="ENOG50303CZ">
    <property type="taxonomic scope" value="Bacteria"/>
</dbReference>
<name>A1ZL26_MICM2</name>
<dbReference type="Proteomes" id="UP000004095">
    <property type="component" value="Unassembled WGS sequence"/>
</dbReference>
<keyword evidence="1" id="KW-1133">Transmembrane helix</keyword>